<evidence type="ECO:0000313" key="3">
    <source>
        <dbReference type="Proteomes" id="UP000651668"/>
    </source>
</evidence>
<accession>A0A916UG76</accession>
<evidence type="ECO:0000313" key="2">
    <source>
        <dbReference type="EMBL" id="GGC71818.1"/>
    </source>
</evidence>
<keyword evidence="1" id="KW-1133">Transmembrane helix</keyword>
<dbReference type="InterPro" id="IPR008620">
    <property type="entry name" value="FixH"/>
</dbReference>
<evidence type="ECO:0008006" key="4">
    <source>
        <dbReference type="Google" id="ProtNLM"/>
    </source>
</evidence>
<dbReference type="AlphaFoldDB" id="A0A916UG76"/>
<dbReference type="Pfam" id="PF05751">
    <property type="entry name" value="FixH"/>
    <property type="match status" value="1"/>
</dbReference>
<keyword evidence="3" id="KW-1185">Reference proteome</keyword>
<gene>
    <name evidence="2" type="ORF">GCM10011387_26710</name>
</gene>
<reference evidence="2" key="1">
    <citation type="journal article" date="2014" name="Int. J. Syst. Evol. Microbiol.">
        <title>Complete genome sequence of Corynebacterium casei LMG S-19264T (=DSM 44701T), isolated from a smear-ripened cheese.</title>
        <authorList>
            <consortium name="US DOE Joint Genome Institute (JGI-PGF)"/>
            <person name="Walter F."/>
            <person name="Albersmeier A."/>
            <person name="Kalinowski J."/>
            <person name="Ruckert C."/>
        </authorList>
    </citation>
    <scope>NUCLEOTIDE SEQUENCE</scope>
    <source>
        <strain evidence="2">CGMCC 1.15343</strain>
    </source>
</reference>
<dbReference type="EMBL" id="BMIL01000009">
    <property type="protein sequence ID" value="GGC71818.1"/>
    <property type="molecule type" value="Genomic_DNA"/>
</dbReference>
<dbReference type="RefSeq" id="WP_188627423.1">
    <property type="nucleotide sequence ID" value="NZ_BMIL01000009.1"/>
</dbReference>
<sequence>MNWGTKLVIGMVCFMTMIIVYAVLMMRSDKDALVDNDYYEKGINYNLEYRKKSHVREDRAAPKVELRNDSLVVTFARAASGQLRMIRTADKRLDQQYEISTDTARVFKVPVLQKARGLWKVQLDWTSMGRPYLYEKEVMLP</sequence>
<feature type="transmembrane region" description="Helical" evidence="1">
    <location>
        <begin position="6"/>
        <end position="24"/>
    </location>
</feature>
<proteinExistence type="predicted"/>
<protein>
    <recommendedName>
        <fullName evidence="4">Nitrogen fixation protein FixH</fullName>
    </recommendedName>
</protein>
<evidence type="ECO:0000256" key="1">
    <source>
        <dbReference type="SAM" id="Phobius"/>
    </source>
</evidence>
<name>A0A916UG76_9SPHI</name>
<dbReference type="Proteomes" id="UP000651668">
    <property type="component" value="Unassembled WGS sequence"/>
</dbReference>
<reference evidence="2" key="2">
    <citation type="submission" date="2020-09" db="EMBL/GenBank/DDBJ databases">
        <authorList>
            <person name="Sun Q."/>
            <person name="Zhou Y."/>
        </authorList>
    </citation>
    <scope>NUCLEOTIDE SEQUENCE</scope>
    <source>
        <strain evidence="2">CGMCC 1.15343</strain>
    </source>
</reference>
<organism evidence="2 3">
    <name type="scientific">Pedobacter quisquiliarum</name>
    <dbReference type="NCBI Taxonomy" id="1834438"/>
    <lineage>
        <taxon>Bacteria</taxon>
        <taxon>Pseudomonadati</taxon>
        <taxon>Bacteroidota</taxon>
        <taxon>Sphingobacteriia</taxon>
        <taxon>Sphingobacteriales</taxon>
        <taxon>Sphingobacteriaceae</taxon>
        <taxon>Pedobacter</taxon>
    </lineage>
</organism>
<keyword evidence="1" id="KW-0812">Transmembrane</keyword>
<keyword evidence="1" id="KW-0472">Membrane</keyword>
<comment type="caution">
    <text evidence="2">The sequence shown here is derived from an EMBL/GenBank/DDBJ whole genome shotgun (WGS) entry which is preliminary data.</text>
</comment>